<dbReference type="OrthoDB" id="9133546at2"/>
<name>A0A4Q7VGF2_9BURK</name>
<reference evidence="1 2" key="1">
    <citation type="submission" date="2019-02" db="EMBL/GenBank/DDBJ databases">
        <title>Genomic Encyclopedia of Type Strains, Phase IV (KMG-IV): sequencing the most valuable type-strain genomes for metagenomic binning, comparative biology and taxonomic classification.</title>
        <authorList>
            <person name="Goeker M."/>
        </authorList>
    </citation>
    <scope>NUCLEOTIDE SEQUENCE [LARGE SCALE GENOMIC DNA]</scope>
    <source>
        <strain evidence="1 2">DSM 19570</strain>
    </source>
</reference>
<gene>
    <name evidence="1" type="ORF">EV670_2851</name>
</gene>
<evidence type="ECO:0000313" key="1">
    <source>
        <dbReference type="EMBL" id="RZT95103.1"/>
    </source>
</evidence>
<accession>A0A4Q7VGF2</accession>
<comment type="caution">
    <text evidence="1">The sequence shown here is derived from an EMBL/GenBank/DDBJ whole genome shotgun (WGS) entry which is preliminary data.</text>
</comment>
<dbReference type="EMBL" id="SHKP01000007">
    <property type="protein sequence ID" value="RZT95103.1"/>
    <property type="molecule type" value="Genomic_DNA"/>
</dbReference>
<evidence type="ECO:0000313" key="2">
    <source>
        <dbReference type="Proteomes" id="UP000293671"/>
    </source>
</evidence>
<keyword evidence="2" id="KW-1185">Reference proteome</keyword>
<proteinExistence type="predicted"/>
<dbReference type="AlphaFoldDB" id="A0A4Q7VGF2"/>
<dbReference type="RefSeq" id="WP_130433236.1">
    <property type="nucleotide sequence ID" value="NZ_SHKP01000007.1"/>
</dbReference>
<dbReference type="PROSITE" id="PS51257">
    <property type="entry name" value="PROKAR_LIPOPROTEIN"/>
    <property type="match status" value="1"/>
</dbReference>
<protein>
    <submittedName>
        <fullName evidence="1">Uncharacterized protein</fullName>
    </submittedName>
</protein>
<dbReference type="Proteomes" id="UP000293671">
    <property type="component" value="Unassembled WGS sequence"/>
</dbReference>
<sequence length="131" mass="14370">MHIQRTLMTLALAVSGVLLAGCAGSFHYSELKGERFNRTNIDTSSVTITQVDGRSIPMWSRVWVEPGLRQITVVGPTGGAGRSDRLSTELQVGVCMRYWLVAVRSNRLNSDFELVVDHQEPMPGCTPRPGA</sequence>
<organism evidence="1 2">
    <name type="scientific">Rivibacter subsaxonicus</name>
    <dbReference type="NCBI Taxonomy" id="457575"/>
    <lineage>
        <taxon>Bacteria</taxon>
        <taxon>Pseudomonadati</taxon>
        <taxon>Pseudomonadota</taxon>
        <taxon>Betaproteobacteria</taxon>
        <taxon>Burkholderiales</taxon>
        <taxon>Rivibacter</taxon>
    </lineage>
</organism>